<evidence type="ECO:0000256" key="3">
    <source>
        <dbReference type="ARBA" id="ARBA00022679"/>
    </source>
</evidence>
<reference evidence="5" key="1">
    <citation type="journal article" date="2014" name="Front. Microbiol.">
        <title>High frequency of phylogenetically diverse reductive dehalogenase-homologous genes in deep subseafloor sedimentary metagenomes.</title>
        <authorList>
            <person name="Kawai M."/>
            <person name="Futagami T."/>
            <person name="Toyoda A."/>
            <person name="Takaki Y."/>
            <person name="Nishi S."/>
            <person name="Hori S."/>
            <person name="Arai W."/>
            <person name="Tsubouchi T."/>
            <person name="Morono Y."/>
            <person name="Uchiyama I."/>
            <person name="Ito T."/>
            <person name="Fujiyama A."/>
            <person name="Inagaki F."/>
            <person name="Takami H."/>
        </authorList>
    </citation>
    <scope>NUCLEOTIDE SEQUENCE</scope>
    <source>
        <strain evidence="5">Expedition CK06-06</strain>
    </source>
</reference>
<dbReference type="PROSITE" id="PS00092">
    <property type="entry name" value="N6_MTASE"/>
    <property type="match status" value="1"/>
</dbReference>
<dbReference type="PANTHER" id="PTHR13370:SF3">
    <property type="entry name" value="TRNA (GUANINE(10)-N2)-METHYLTRANSFERASE HOMOLOG"/>
    <property type="match status" value="1"/>
</dbReference>
<name>X0T6S0_9ZZZZ</name>
<dbReference type="Gene3D" id="3.40.50.150">
    <property type="entry name" value="Vaccinia Virus protein VP39"/>
    <property type="match status" value="1"/>
</dbReference>
<dbReference type="AlphaFoldDB" id="X0T6S0"/>
<gene>
    <name evidence="5" type="ORF">S01H1_12041</name>
</gene>
<dbReference type="InterPro" id="IPR029063">
    <property type="entry name" value="SAM-dependent_MTases_sf"/>
</dbReference>
<keyword evidence="3" id="KW-0808">Transferase</keyword>
<dbReference type="InterPro" id="IPR002941">
    <property type="entry name" value="DNA_methylase_N4/N6"/>
</dbReference>
<proteinExistence type="inferred from homology"/>
<protein>
    <recommendedName>
        <fullName evidence="4">DNA methylase N-4/N-6 domain-containing protein</fullName>
    </recommendedName>
</protein>
<sequence>SGKVQTIYIDPPFNKEQDADYFYSVKYKDASWITLLENRLQLAKDILKDTGSIFIRCDYNGNIYVRLLMNEIFGEENFRNEIIVNRFKRQLNELTRLNIATENLIYYGRSQSAFFKGDYRKRMCTFCGKELEPQWRPMSSPGLRYPPERVISGKEHLPPRGRHWTFTQEKIKQMEEEGRIRINWNINYVDIEGTKVKGLPEYLQTEETPIDSNWTDLKGYAFGSTFPTENAEELLSRSVKISSNEKDLVLDFFLGSGTTTAVAHKLGRKWLGVEIGEHFYTVVLPRMKKVLAAEKSGISKEANWQGGGFFKYYELEQYENALRKVRYEDSDLFENPYQDPYSQYVFMRDLKMLEALEIDYESNKVKVDLSKLYQNIDIPETLSNLLGVRIKRITPDKVELENGETIDTKNLDYKLIKPLIW</sequence>
<dbReference type="EMBL" id="BARS01006158">
    <property type="protein sequence ID" value="GAF83882.1"/>
    <property type="molecule type" value="Genomic_DNA"/>
</dbReference>
<comment type="caution">
    <text evidence="5">The sequence shown here is derived from an EMBL/GenBank/DDBJ whole genome shotgun (WGS) entry which is preliminary data.</text>
</comment>
<organism evidence="5">
    <name type="scientific">marine sediment metagenome</name>
    <dbReference type="NCBI Taxonomy" id="412755"/>
    <lineage>
        <taxon>unclassified sequences</taxon>
        <taxon>metagenomes</taxon>
        <taxon>ecological metagenomes</taxon>
    </lineage>
</organism>
<dbReference type="Pfam" id="PF01555">
    <property type="entry name" value="N6_N4_Mtase"/>
    <property type="match status" value="1"/>
</dbReference>
<dbReference type="GO" id="GO:0008170">
    <property type="term" value="F:N-methyltransferase activity"/>
    <property type="evidence" value="ECO:0007669"/>
    <property type="project" value="InterPro"/>
</dbReference>
<dbReference type="SUPFAM" id="SSF53335">
    <property type="entry name" value="S-adenosyl-L-methionine-dependent methyltransferases"/>
    <property type="match status" value="1"/>
</dbReference>
<comment type="similarity">
    <text evidence="1">Belongs to the N(4)/N(6)-methyltransferase family.</text>
</comment>
<feature type="domain" description="DNA methylase N-4/N-6" evidence="4">
    <location>
        <begin position="4"/>
        <end position="281"/>
    </location>
</feature>
<feature type="non-terminal residue" evidence="5">
    <location>
        <position position="1"/>
    </location>
</feature>
<dbReference type="InterPro" id="IPR002052">
    <property type="entry name" value="DNA_methylase_N6_adenine_CS"/>
</dbReference>
<dbReference type="GO" id="GO:0005737">
    <property type="term" value="C:cytoplasm"/>
    <property type="evidence" value="ECO:0007669"/>
    <property type="project" value="TreeGrafter"/>
</dbReference>
<feature type="non-terminal residue" evidence="5">
    <location>
        <position position="421"/>
    </location>
</feature>
<dbReference type="GO" id="GO:0009007">
    <property type="term" value="F:site-specific DNA-methyltransferase (adenine-specific) activity"/>
    <property type="evidence" value="ECO:0007669"/>
    <property type="project" value="TreeGrafter"/>
</dbReference>
<accession>X0T6S0</accession>
<dbReference type="PRINTS" id="PR00508">
    <property type="entry name" value="S21N4MTFRASE"/>
</dbReference>
<evidence type="ECO:0000259" key="4">
    <source>
        <dbReference type="Pfam" id="PF01555"/>
    </source>
</evidence>
<keyword evidence="2" id="KW-0489">Methyltransferase</keyword>
<dbReference type="PANTHER" id="PTHR13370">
    <property type="entry name" value="RNA METHYLASE-RELATED"/>
    <property type="match status" value="1"/>
</dbReference>
<dbReference type="GO" id="GO:0032259">
    <property type="term" value="P:methylation"/>
    <property type="evidence" value="ECO:0007669"/>
    <property type="project" value="UniProtKB-KW"/>
</dbReference>
<dbReference type="GO" id="GO:0003677">
    <property type="term" value="F:DNA binding"/>
    <property type="evidence" value="ECO:0007669"/>
    <property type="project" value="InterPro"/>
</dbReference>
<evidence type="ECO:0000256" key="1">
    <source>
        <dbReference type="ARBA" id="ARBA00006594"/>
    </source>
</evidence>
<evidence type="ECO:0000256" key="2">
    <source>
        <dbReference type="ARBA" id="ARBA00022603"/>
    </source>
</evidence>
<evidence type="ECO:0000313" key="5">
    <source>
        <dbReference type="EMBL" id="GAF83882.1"/>
    </source>
</evidence>
<dbReference type="InterPro" id="IPR001091">
    <property type="entry name" value="RM_Methyltransferase"/>
</dbReference>